<name>A0ACB0KC30_TRIPR</name>
<organism evidence="1 2">
    <name type="scientific">Trifolium pratense</name>
    <name type="common">Red clover</name>
    <dbReference type="NCBI Taxonomy" id="57577"/>
    <lineage>
        <taxon>Eukaryota</taxon>
        <taxon>Viridiplantae</taxon>
        <taxon>Streptophyta</taxon>
        <taxon>Embryophyta</taxon>
        <taxon>Tracheophyta</taxon>
        <taxon>Spermatophyta</taxon>
        <taxon>Magnoliopsida</taxon>
        <taxon>eudicotyledons</taxon>
        <taxon>Gunneridae</taxon>
        <taxon>Pentapetalae</taxon>
        <taxon>rosids</taxon>
        <taxon>fabids</taxon>
        <taxon>Fabales</taxon>
        <taxon>Fabaceae</taxon>
        <taxon>Papilionoideae</taxon>
        <taxon>50 kb inversion clade</taxon>
        <taxon>NPAAA clade</taxon>
        <taxon>Hologalegina</taxon>
        <taxon>IRL clade</taxon>
        <taxon>Trifolieae</taxon>
        <taxon>Trifolium</taxon>
    </lineage>
</organism>
<sequence>MASSNNSIAKNNKKTKKPQTSTPTSKIKKEKSIQNSKEKKKNEENNNNKNKNKKKLNFTNGNSKEKQVNGKKHHKNNNDDDEKEENEEAAKTNVFPMSRIRTILKGEITDLRVSQEAVLAINNAACLCLQEKFLEQLAEEAYVYSVQDRKKYLSYNHLSRVVSKQSRYDFLSDFVPEKVKAEDALRETNLRGNRGG</sequence>
<evidence type="ECO:0000313" key="2">
    <source>
        <dbReference type="Proteomes" id="UP001177021"/>
    </source>
</evidence>
<reference evidence="1" key="1">
    <citation type="submission" date="2023-10" db="EMBL/GenBank/DDBJ databases">
        <authorList>
            <person name="Rodriguez Cubillos JULIANA M."/>
            <person name="De Vega J."/>
        </authorList>
    </citation>
    <scope>NUCLEOTIDE SEQUENCE</scope>
</reference>
<accession>A0ACB0KC30</accession>
<dbReference type="Proteomes" id="UP001177021">
    <property type="component" value="Unassembled WGS sequence"/>
</dbReference>
<proteinExistence type="predicted"/>
<gene>
    <name evidence="1" type="ORF">MILVUS5_LOCUS21552</name>
</gene>
<comment type="caution">
    <text evidence="1">The sequence shown here is derived from an EMBL/GenBank/DDBJ whole genome shotgun (WGS) entry which is preliminary data.</text>
</comment>
<evidence type="ECO:0000313" key="1">
    <source>
        <dbReference type="EMBL" id="CAJ2654395.1"/>
    </source>
</evidence>
<dbReference type="EMBL" id="CASHSV030000206">
    <property type="protein sequence ID" value="CAJ2654395.1"/>
    <property type="molecule type" value="Genomic_DNA"/>
</dbReference>
<keyword evidence="2" id="KW-1185">Reference proteome</keyword>
<protein>
    <submittedName>
        <fullName evidence="1">Uncharacterized protein</fullName>
    </submittedName>
</protein>